<reference evidence="8" key="1">
    <citation type="submission" date="2013-01" db="EMBL/GenBank/DDBJ databases">
        <title>Draft Genome Sequence of a Mulberry Tree, Morus notabilis C.K. Schneid.</title>
        <authorList>
            <person name="He N."/>
            <person name="Zhao S."/>
        </authorList>
    </citation>
    <scope>NUCLEOTIDE SEQUENCE</scope>
</reference>
<dbReference type="STRING" id="981085.W9S8Z8"/>
<organism evidence="7 8">
    <name type="scientific">Morus notabilis</name>
    <dbReference type="NCBI Taxonomy" id="981085"/>
    <lineage>
        <taxon>Eukaryota</taxon>
        <taxon>Viridiplantae</taxon>
        <taxon>Streptophyta</taxon>
        <taxon>Embryophyta</taxon>
        <taxon>Tracheophyta</taxon>
        <taxon>Spermatophyta</taxon>
        <taxon>Magnoliopsida</taxon>
        <taxon>eudicotyledons</taxon>
        <taxon>Gunneridae</taxon>
        <taxon>Pentapetalae</taxon>
        <taxon>rosids</taxon>
        <taxon>fabids</taxon>
        <taxon>Rosales</taxon>
        <taxon>Moraceae</taxon>
        <taxon>Moreae</taxon>
        <taxon>Morus</taxon>
    </lineage>
</organism>
<dbReference type="InterPro" id="IPR036390">
    <property type="entry name" value="WH_DNA-bd_sf"/>
</dbReference>
<dbReference type="GO" id="GO:0046983">
    <property type="term" value="F:protein dimerization activity"/>
    <property type="evidence" value="ECO:0007669"/>
    <property type="project" value="InterPro"/>
</dbReference>
<dbReference type="EMBL" id="KE345164">
    <property type="protein sequence ID" value="EXB94570.1"/>
    <property type="molecule type" value="Genomic_DNA"/>
</dbReference>
<dbReference type="Pfam" id="PF00891">
    <property type="entry name" value="Methyltransf_2"/>
    <property type="match status" value="1"/>
</dbReference>
<dbReference type="InterPro" id="IPR016461">
    <property type="entry name" value="COMT-like"/>
</dbReference>
<protein>
    <submittedName>
        <fullName evidence="7">3'-hydroxy-N-methyl-(S)-coclaurine 4'-O-methyltransferase</fullName>
    </submittedName>
</protein>
<dbReference type="GO" id="GO:0008171">
    <property type="term" value="F:O-methyltransferase activity"/>
    <property type="evidence" value="ECO:0007669"/>
    <property type="project" value="InterPro"/>
</dbReference>
<dbReference type="InterPro" id="IPR029063">
    <property type="entry name" value="SAM-dependent_MTases_sf"/>
</dbReference>
<evidence type="ECO:0000313" key="7">
    <source>
        <dbReference type="EMBL" id="EXB94570.1"/>
    </source>
</evidence>
<feature type="domain" description="O-methyltransferase C-terminal" evidence="5">
    <location>
        <begin position="139"/>
        <end position="244"/>
    </location>
</feature>
<keyword evidence="8" id="KW-1185">Reference proteome</keyword>
<dbReference type="PANTHER" id="PTHR11746">
    <property type="entry name" value="O-METHYLTRANSFERASE"/>
    <property type="match status" value="1"/>
</dbReference>
<evidence type="ECO:0000256" key="1">
    <source>
        <dbReference type="ARBA" id="ARBA00022603"/>
    </source>
</evidence>
<dbReference type="eggNOG" id="KOG3178">
    <property type="taxonomic scope" value="Eukaryota"/>
</dbReference>
<dbReference type="InterPro" id="IPR001077">
    <property type="entry name" value="COMT_C"/>
</dbReference>
<keyword evidence="2 7" id="KW-0808">Transferase</keyword>
<sequence>MGEAQRNHDHLTCGLSKEEKEEEEERARVDISKYIFGFVEMDVVKRSIELGIADAIANHGRPMTLLGLSSSLDCDPQNLQRIMRFSVNRGIFKEMTRNDAVPAAYYSQTAISRRLRRTGEDSMAALILLHSSPPMLAPWQGLRACVMAKGSSAFEAAHGGDVWRYAEVNPAHGRLINGTMACGARATVPEIINGCSDVFDRVETLVDVGGGNGTTLRMLVKACPWISKGITFDLHHVVSIAEELEWSRQVSSPSPIDAVSLVDSSASQFQFIFSIKYCTRIRRRDDRGANFNLNIVHVYGDATIVE</sequence>
<evidence type="ECO:0000259" key="5">
    <source>
        <dbReference type="Pfam" id="PF00891"/>
    </source>
</evidence>
<proteinExistence type="predicted"/>
<dbReference type="GO" id="GO:0032259">
    <property type="term" value="P:methylation"/>
    <property type="evidence" value="ECO:0007669"/>
    <property type="project" value="UniProtKB-KW"/>
</dbReference>
<dbReference type="SUPFAM" id="SSF46785">
    <property type="entry name" value="Winged helix' DNA-binding domain"/>
    <property type="match status" value="1"/>
</dbReference>
<evidence type="ECO:0000313" key="8">
    <source>
        <dbReference type="Proteomes" id="UP000030645"/>
    </source>
</evidence>
<gene>
    <name evidence="7" type="ORF">L484_022882</name>
</gene>
<evidence type="ECO:0000256" key="2">
    <source>
        <dbReference type="ARBA" id="ARBA00022679"/>
    </source>
</evidence>
<dbReference type="AlphaFoldDB" id="W9S8Z8"/>
<accession>W9S8Z8</accession>
<dbReference type="PROSITE" id="PS51683">
    <property type="entry name" value="SAM_OMT_II"/>
    <property type="match status" value="1"/>
</dbReference>
<evidence type="ECO:0000256" key="3">
    <source>
        <dbReference type="ARBA" id="ARBA00022691"/>
    </source>
</evidence>
<feature type="region of interest" description="Disordered" evidence="4">
    <location>
        <begin position="1"/>
        <end position="22"/>
    </location>
</feature>
<keyword evidence="1 7" id="KW-0489">Methyltransferase</keyword>
<dbReference type="InterPro" id="IPR012967">
    <property type="entry name" value="COMT_dimerisation"/>
</dbReference>
<name>W9S8Z8_9ROSA</name>
<keyword evidence="3" id="KW-0949">S-adenosyl-L-methionine</keyword>
<dbReference type="Pfam" id="PF08100">
    <property type="entry name" value="Dimerisation"/>
    <property type="match status" value="1"/>
</dbReference>
<dbReference type="InterPro" id="IPR036388">
    <property type="entry name" value="WH-like_DNA-bd_sf"/>
</dbReference>
<dbReference type="Gene3D" id="3.40.50.150">
    <property type="entry name" value="Vaccinia Virus protein VP39"/>
    <property type="match status" value="1"/>
</dbReference>
<dbReference type="SUPFAM" id="SSF53335">
    <property type="entry name" value="S-adenosyl-L-methionine-dependent methyltransferases"/>
    <property type="match status" value="1"/>
</dbReference>
<dbReference type="Gene3D" id="1.10.10.10">
    <property type="entry name" value="Winged helix-like DNA-binding domain superfamily/Winged helix DNA-binding domain"/>
    <property type="match status" value="1"/>
</dbReference>
<dbReference type="Proteomes" id="UP000030645">
    <property type="component" value="Unassembled WGS sequence"/>
</dbReference>
<feature type="domain" description="O-methyltransferase dimerisation" evidence="6">
    <location>
        <begin position="33"/>
        <end position="115"/>
    </location>
</feature>
<evidence type="ECO:0000259" key="6">
    <source>
        <dbReference type="Pfam" id="PF08100"/>
    </source>
</evidence>
<evidence type="ECO:0000256" key="4">
    <source>
        <dbReference type="SAM" id="MobiDB-lite"/>
    </source>
</evidence>